<evidence type="ECO:0000256" key="1">
    <source>
        <dbReference type="SAM" id="Phobius"/>
    </source>
</evidence>
<dbReference type="VEuPathDB" id="FungiDB:G647_08479"/>
<evidence type="ECO:0000313" key="2">
    <source>
        <dbReference type="EMBL" id="OCT48335.1"/>
    </source>
</evidence>
<organism evidence="2 3">
    <name type="scientific">Cladophialophora carrionii</name>
    <dbReference type="NCBI Taxonomy" id="86049"/>
    <lineage>
        <taxon>Eukaryota</taxon>
        <taxon>Fungi</taxon>
        <taxon>Dikarya</taxon>
        <taxon>Ascomycota</taxon>
        <taxon>Pezizomycotina</taxon>
        <taxon>Eurotiomycetes</taxon>
        <taxon>Chaetothyriomycetidae</taxon>
        <taxon>Chaetothyriales</taxon>
        <taxon>Herpotrichiellaceae</taxon>
        <taxon>Cladophialophora</taxon>
    </lineage>
</organism>
<evidence type="ECO:0000313" key="3">
    <source>
        <dbReference type="Proteomes" id="UP000094526"/>
    </source>
</evidence>
<protein>
    <submittedName>
        <fullName evidence="2">Uncharacterized protein</fullName>
    </submittedName>
</protein>
<dbReference type="Proteomes" id="UP000094526">
    <property type="component" value="Unassembled WGS sequence"/>
</dbReference>
<keyword evidence="1" id="KW-0472">Membrane</keyword>
<keyword evidence="1" id="KW-0812">Transmembrane</keyword>
<dbReference type="VEuPathDB" id="FungiDB:CLCR_04190"/>
<accession>A0A1C1CII3</accession>
<dbReference type="AlphaFoldDB" id="A0A1C1CII3"/>
<keyword evidence="3" id="KW-1185">Reference proteome</keyword>
<dbReference type="STRING" id="86049.A0A1C1CII3"/>
<comment type="caution">
    <text evidence="2">The sequence shown here is derived from an EMBL/GenBank/DDBJ whole genome shotgun (WGS) entry which is preliminary data.</text>
</comment>
<keyword evidence="1" id="KW-1133">Transmembrane helix</keyword>
<dbReference type="EMBL" id="LGRB01000012">
    <property type="protein sequence ID" value="OCT48335.1"/>
    <property type="molecule type" value="Genomic_DNA"/>
</dbReference>
<reference evidence="3" key="1">
    <citation type="submission" date="2015-07" db="EMBL/GenBank/DDBJ databases">
        <authorList>
            <person name="Teixeira M.M."/>
            <person name="Souza R.C."/>
            <person name="Almeida L.G."/>
            <person name="Vicente V.A."/>
            <person name="de Hoog S."/>
            <person name="Bocca A.L."/>
            <person name="de Almeida S.R."/>
            <person name="Vasconcelos A.T."/>
            <person name="Felipe M.S."/>
        </authorList>
    </citation>
    <scope>NUCLEOTIDE SEQUENCE [LARGE SCALE GENOMIC DNA]</scope>
    <source>
        <strain evidence="3">KSF</strain>
    </source>
</reference>
<dbReference type="OrthoDB" id="5347452at2759"/>
<name>A0A1C1CII3_9EURO</name>
<gene>
    <name evidence="2" type="ORF">CLCR_04190</name>
</gene>
<feature type="transmembrane region" description="Helical" evidence="1">
    <location>
        <begin position="141"/>
        <end position="163"/>
    </location>
</feature>
<sequence>MADTIVAVTRIARVTAKTIPVSPITAAPSLTHRRELLRRDETVSEDTCGWVNGDLTTFGGPEGYTYLSCTDTPGPTDTMMVTYYGGNATSIAGLPRYFSDYWFGGGGTATDTSTSATGTSTSTSDADLNDTLSWFSAHRTVIIGAIAGFCGLVLLLLVGCCILRRKRASRGVYRPASQAVPVYTMQAPVQEQYPMMQYRGYGSDYQGSDYGRVYVGPNK</sequence>
<proteinExistence type="predicted"/>
<dbReference type="eggNOG" id="ENOG502RJF5">
    <property type="taxonomic scope" value="Eukaryota"/>
</dbReference>